<dbReference type="InterPro" id="IPR035513">
    <property type="entry name" value="Invertase/methylesterase_inhib"/>
</dbReference>
<feature type="domain" description="Pectinesterase inhibitor" evidence="3">
    <location>
        <begin position="38"/>
        <end position="196"/>
    </location>
</feature>
<dbReference type="PANTHER" id="PTHR31080:SF117">
    <property type="entry name" value="PLANT INVERTASE_PECTIN METHYLESTERASE INHIBITOR SUPERFAMILY PROTEIN"/>
    <property type="match status" value="1"/>
</dbReference>
<proteinExistence type="predicted"/>
<gene>
    <name evidence="4" type="ORF">Cgig2_001774</name>
</gene>
<keyword evidence="5" id="KW-1185">Reference proteome</keyword>
<dbReference type="Gene3D" id="1.20.140.40">
    <property type="entry name" value="Invertase/pectin methylesterase inhibitor family protein"/>
    <property type="match status" value="3"/>
</dbReference>
<dbReference type="SMART" id="SM00856">
    <property type="entry name" value="PMEI"/>
    <property type="match status" value="2"/>
</dbReference>
<protein>
    <recommendedName>
        <fullName evidence="3">Pectinesterase inhibitor domain-containing protein</fullName>
    </recommendedName>
</protein>
<name>A0A9Q1JI09_9CARY</name>
<dbReference type="SUPFAM" id="SSF101148">
    <property type="entry name" value="Plant invertase/pectin methylesterase inhibitor"/>
    <property type="match status" value="3"/>
</dbReference>
<dbReference type="EMBL" id="JAKOGI010002978">
    <property type="protein sequence ID" value="KAJ8421011.1"/>
    <property type="molecule type" value="Genomic_DNA"/>
</dbReference>
<keyword evidence="1 2" id="KW-0732">Signal</keyword>
<feature type="domain" description="Pectinesterase inhibitor" evidence="3">
    <location>
        <begin position="198"/>
        <end position="300"/>
    </location>
</feature>
<dbReference type="NCBIfam" id="TIGR01614">
    <property type="entry name" value="PME_inhib"/>
    <property type="match status" value="2"/>
</dbReference>
<feature type="chain" id="PRO_5040496447" description="Pectinesterase inhibitor domain-containing protein" evidence="2">
    <location>
        <begin position="22"/>
        <end position="366"/>
    </location>
</feature>
<dbReference type="FunFam" id="1.20.140.40:FF:000005">
    <property type="entry name" value="Pectin methylesterase inhibitor 1"/>
    <property type="match status" value="1"/>
</dbReference>
<evidence type="ECO:0000313" key="4">
    <source>
        <dbReference type="EMBL" id="KAJ8421011.1"/>
    </source>
</evidence>
<feature type="signal peptide" evidence="2">
    <location>
        <begin position="1"/>
        <end position="21"/>
    </location>
</feature>
<dbReference type="InterPro" id="IPR006501">
    <property type="entry name" value="Pectinesterase_inhib_dom"/>
</dbReference>
<evidence type="ECO:0000313" key="5">
    <source>
        <dbReference type="Proteomes" id="UP001153076"/>
    </source>
</evidence>
<comment type="caution">
    <text evidence="4">The sequence shown here is derived from an EMBL/GenBank/DDBJ whole genome shotgun (WGS) entry which is preliminary data.</text>
</comment>
<dbReference type="CDD" id="cd15798">
    <property type="entry name" value="PMEI-like_3"/>
    <property type="match status" value="2"/>
</dbReference>
<dbReference type="Pfam" id="PF04043">
    <property type="entry name" value="PMEI"/>
    <property type="match status" value="3"/>
</dbReference>
<sequence length="366" mass="40222">MNTSSLNYLLVFLTIMISITSQINPNLALRCLSTEPATTTEFIRTSCKAATYPDLCYMSLSTHANAIQTSPHSLAHTALSVTLTTARTTKGVMSRISKDPGLQEREAGALRDCLEVLGNSVEELQKSLIEMSHVRINGKDFGLRMNNIQTWVSAALTNEDTCTEGFEEEAMDGRLKKSVRRRVEKISHLTSNALALINNPMLLANAALSVTLATARTTSAMVSRMSKDAGMRPREAGAMRDCLEVLRATVEELQQSITEMGDIKNSKNFGLQMNDIQTWVSAALTNEDTPHSLTHAALSVTLTTTRTTKGVMSRISKGPGLQEREVGALRDCLEVLGNSVEELQKSLVEMSHVQINSKLRFWTKDE</sequence>
<evidence type="ECO:0000256" key="1">
    <source>
        <dbReference type="ARBA" id="ARBA00022729"/>
    </source>
</evidence>
<evidence type="ECO:0000259" key="3">
    <source>
        <dbReference type="SMART" id="SM00856"/>
    </source>
</evidence>
<organism evidence="4 5">
    <name type="scientific">Carnegiea gigantea</name>
    <dbReference type="NCBI Taxonomy" id="171969"/>
    <lineage>
        <taxon>Eukaryota</taxon>
        <taxon>Viridiplantae</taxon>
        <taxon>Streptophyta</taxon>
        <taxon>Embryophyta</taxon>
        <taxon>Tracheophyta</taxon>
        <taxon>Spermatophyta</taxon>
        <taxon>Magnoliopsida</taxon>
        <taxon>eudicotyledons</taxon>
        <taxon>Gunneridae</taxon>
        <taxon>Pentapetalae</taxon>
        <taxon>Caryophyllales</taxon>
        <taxon>Cactineae</taxon>
        <taxon>Cactaceae</taxon>
        <taxon>Cactoideae</taxon>
        <taxon>Echinocereeae</taxon>
        <taxon>Carnegiea</taxon>
    </lineage>
</organism>
<evidence type="ECO:0000256" key="2">
    <source>
        <dbReference type="SAM" id="SignalP"/>
    </source>
</evidence>
<dbReference type="GO" id="GO:0046910">
    <property type="term" value="F:pectinesterase inhibitor activity"/>
    <property type="evidence" value="ECO:0007669"/>
    <property type="project" value="UniProtKB-ARBA"/>
</dbReference>
<dbReference type="InterPro" id="IPR051955">
    <property type="entry name" value="PME_Inhibitor"/>
</dbReference>
<dbReference type="Proteomes" id="UP001153076">
    <property type="component" value="Unassembled WGS sequence"/>
</dbReference>
<reference evidence="4" key="1">
    <citation type="submission" date="2022-04" db="EMBL/GenBank/DDBJ databases">
        <title>Carnegiea gigantea Genome sequencing and assembly v2.</title>
        <authorList>
            <person name="Copetti D."/>
            <person name="Sanderson M.J."/>
            <person name="Burquez A."/>
            <person name="Wojciechowski M.F."/>
        </authorList>
    </citation>
    <scope>NUCLEOTIDE SEQUENCE</scope>
    <source>
        <strain evidence="4">SGP5-SGP5p</strain>
        <tissue evidence="4">Aerial part</tissue>
    </source>
</reference>
<dbReference type="OrthoDB" id="1430376at2759"/>
<dbReference type="AlphaFoldDB" id="A0A9Q1JI09"/>
<accession>A0A9Q1JI09</accession>
<dbReference type="PANTHER" id="PTHR31080">
    <property type="entry name" value="PECTINESTERASE INHIBITOR-LIKE"/>
    <property type="match status" value="1"/>
</dbReference>